<evidence type="ECO:0000256" key="1">
    <source>
        <dbReference type="ARBA" id="ARBA00007274"/>
    </source>
</evidence>
<sequence>MIIAGAGGHALEVLDVLRPCNLSSIAVYGEKITPLWPAAIPTFSDLIQVKEWLSQHKEFVLGVGLPVFRKKLYQEFTQLGGSHQALRGPQAVISPSARTEKADILSAAFVGAEVQLGLGVLVNVGAQIHHEVSIGDFSVINPGAVLLGACQLGEGCFIGAQATVLPGVKIGKNAIIGAGAVIIRDVPEDVTVVGVPGQIKPKMS</sequence>
<organism evidence="6 7">
    <name type="scientific">Algoriphagus aquatilis</name>
    <dbReference type="NCBI Taxonomy" id="490186"/>
    <lineage>
        <taxon>Bacteria</taxon>
        <taxon>Pseudomonadati</taxon>
        <taxon>Bacteroidota</taxon>
        <taxon>Cytophagia</taxon>
        <taxon>Cytophagales</taxon>
        <taxon>Cyclobacteriaceae</taxon>
        <taxon>Algoriphagus</taxon>
    </lineage>
</organism>
<reference evidence="7" key="1">
    <citation type="journal article" date="2019" name="Int. J. Syst. Evol. Microbiol.">
        <title>The Global Catalogue of Microorganisms (GCM) 10K type strain sequencing project: providing services to taxonomists for standard genome sequencing and annotation.</title>
        <authorList>
            <consortium name="The Broad Institute Genomics Platform"/>
            <consortium name="The Broad Institute Genome Sequencing Center for Infectious Disease"/>
            <person name="Wu L."/>
            <person name="Ma J."/>
        </authorList>
    </citation>
    <scope>NUCLEOTIDE SEQUENCE [LARGE SCALE GENOMIC DNA]</scope>
    <source>
        <strain evidence="7">CGMCC 1.7030</strain>
    </source>
</reference>
<comment type="caution">
    <text evidence="6">The sequence shown here is derived from an EMBL/GenBank/DDBJ whole genome shotgun (WGS) entry which is preliminary data.</text>
</comment>
<keyword evidence="7" id="KW-1185">Reference proteome</keyword>
<keyword evidence="4" id="KW-0012">Acyltransferase</keyword>
<gene>
    <name evidence="6" type="ORF">ACFPIK_00830</name>
</gene>
<evidence type="ECO:0000313" key="6">
    <source>
        <dbReference type="EMBL" id="MFC5190292.1"/>
    </source>
</evidence>
<proteinExistence type="inferred from homology"/>
<dbReference type="Pfam" id="PF00132">
    <property type="entry name" value="Hexapep"/>
    <property type="match status" value="1"/>
</dbReference>
<evidence type="ECO:0000256" key="3">
    <source>
        <dbReference type="ARBA" id="ARBA00022737"/>
    </source>
</evidence>
<protein>
    <submittedName>
        <fullName evidence="6">Acetyltransferase</fullName>
    </submittedName>
</protein>
<dbReference type="Gene3D" id="2.160.10.10">
    <property type="entry name" value="Hexapeptide repeat proteins"/>
    <property type="match status" value="1"/>
</dbReference>
<dbReference type="NCBIfam" id="TIGR03570">
    <property type="entry name" value="NeuD_NnaD"/>
    <property type="match status" value="1"/>
</dbReference>
<dbReference type="PANTHER" id="PTHR43300:SF7">
    <property type="entry name" value="UDP-N-ACETYLBACILLOSAMINE N-ACETYLTRANSFERASE"/>
    <property type="match status" value="1"/>
</dbReference>
<accession>A0ABW0BR41</accession>
<dbReference type="InterPro" id="IPR041561">
    <property type="entry name" value="PglD_N"/>
</dbReference>
<evidence type="ECO:0000256" key="2">
    <source>
        <dbReference type="ARBA" id="ARBA00022679"/>
    </source>
</evidence>
<feature type="domain" description="PglD N-terminal" evidence="5">
    <location>
        <begin position="2"/>
        <end position="75"/>
    </location>
</feature>
<dbReference type="Gene3D" id="3.40.50.20">
    <property type="match status" value="1"/>
</dbReference>
<dbReference type="Pfam" id="PF17836">
    <property type="entry name" value="PglD_N"/>
    <property type="match status" value="1"/>
</dbReference>
<dbReference type="InterPro" id="IPR050179">
    <property type="entry name" value="Trans_hexapeptide_repeat"/>
</dbReference>
<evidence type="ECO:0000256" key="4">
    <source>
        <dbReference type="ARBA" id="ARBA00023315"/>
    </source>
</evidence>
<dbReference type="CDD" id="cd03360">
    <property type="entry name" value="LbH_AT_putative"/>
    <property type="match status" value="1"/>
</dbReference>
<dbReference type="InterPro" id="IPR018357">
    <property type="entry name" value="Hexapep_transf_CS"/>
</dbReference>
<dbReference type="EMBL" id="JBHSKS010000001">
    <property type="protein sequence ID" value="MFC5190292.1"/>
    <property type="molecule type" value="Genomic_DNA"/>
</dbReference>
<comment type="similarity">
    <text evidence="1">Belongs to the transferase hexapeptide repeat family.</text>
</comment>
<dbReference type="Proteomes" id="UP001596163">
    <property type="component" value="Unassembled WGS sequence"/>
</dbReference>
<name>A0ABW0BR41_9BACT</name>
<keyword evidence="2" id="KW-0808">Transferase</keyword>
<dbReference type="InterPro" id="IPR011004">
    <property type="entry name" value="Trimer_LpxA-like_sf"/>
</dbReference>
<dbReference type="SUPFAM" id="SSF51161">
    <property type="entry name" value="Trimeric LpxA-like enzymes"/>
    <property type="match status" value="1"/>
</dbReference>
<evidence type="ECO:0000259" key="5">
    <source>
        <dbReference type="Pfam" id="PF17836"/>
    </source>
</evidence>
<dbReference type="PANTHER" id="PTHR43300">
    <property type="entry name" value="ACETYLTRANSFERASE"/>
    <property type="match status" value="1"/>
</dbReference>
<dbReference type="InterPro" id="IPR020019">
    <property type="entry name" value="AcTrfase_PglD-like"/>
</dbReference>
<dbReference type="PROSITE" id="PS00101">
    <property type="entry name" value="HEXAPEP_TRANSFERASES"/>
    <property type="match status" value="1"/>
</dbReference>
<dbReference type="RefSeq" id="WP_377911226.1">
    <property type="nucleotide sequence ID" value="NZ_JBHSKS010000001.1"/>
</dbReference>
<evidence type="ECO:0000313" key="7">
    <source>
        <dbReference type="Proteomes" id="UP001596163"/>
    </source>
</evidence>
<keyword evidence="3" id="KW-0677">Repeat</keyword>
<dbReference type="InterPro" id="IPR001451">
    <property type="entry name" value="Hexapep"/>
</dbReference>